<feature type="non-terminal residue" evidence="2">
    <location>
        <position position="523"/>
    </location>
</feature>
<organism evidence="2">
    <name type="scientific">hydrothermal vent metagenome</name>
    <dbReference type="NCBI Taxonomy" id="652676"/>
    <lineage>
        <taxon>unclassified sequences</taxon>
        <taxon>metagenomes</taxon>
        <taxon>ecological metagenomes</taxon>
    </lineage>
</organism>
<dbReference type="SUPFAM" id="SSF82693">
    <property type="entry name" value="Multidrug efflux transporter AcrB pore domain, PN1, PN2, PC1 and PC2 subdomains"/>
    <property type="match status" value="2"/>
</dbReference>
<feature type="transmembrane region" description="Helical" evidence="1">
    <location>
        <begin position="331"/>
        <end position="350"/>
    </location>
</feature>
<dbReference type="SUPFAM" id="SSF82866">
    <property type="entry name" value="Multidrug efflux transporter AcrB transmembrane domain"/>
    <property type="match status" value="1"/>
</dbReference>
<feature type="transmembrane region" description="Helical" evidence="1">
    <location>
        <begin position="386"/>
        <end position="408"/>
    </location>
</feature>
<dbReference type="GO" id="GO:0005886">
    <property type="term" value="C:plasma membrane"/>
    <property type="evidence" value="ECO:0007669"/>
    <property type="project" value="TreeGrafter"/>
</dbReference>
<dbReference type="PRINTS" id="PR00702">
    <property type="entry name" value="ACRIFLAVINRP"/>
</dbReference>
<name>A0A3B1BAL5_9ZZZZ</name>
<proteinExistence type="predicted"/>
<dbReference type="Pfam" id="PF00873">
    <property type="entry name" value="ACR_tran"/>
    <property type="match status" value="1"/>
</dbReference>
<dbReference type="EMBL" id="UOFV01000285">
    <property type="protein sequence ID" value="VAX02067.1"/>
    <property type="molecule type" value="Genomic_DNA"/>
</dbReference>
<reference evidence="2" key="1">
    <citation type="submission" date="2018-06" db="EMBL/GenBank/DDBJ databases">
        <authorList>
            <person name="Zhirakovskaya E."/>
        </authorList>
    </citation>
    <scope>NUCLEOTIDE SEQUENCE</scope>
</reference>
<dbReference type="PANTHER" id="PTHR32063:SF33">
    <property type="entry name" value="RND SUPERFAMILY EFFLUX PUMP PERMEASE COMPONENT"/>
    <property type="match status" value="1"/>
</dbReference>
<sequence>MYGMINWFVRNPVAANLLMVIILALGAYATFNRVLLEEFPSFESDMVSIGLTYRGATPIEMEQSLVVRVEEAIISLDGIRKITSVADEGRARIRVEVLKGIDPHKLLEDIKARVDAITTFPAGVERATFNVVEFRRAVIGVVVSGELSEHELRRYGEEVRDELAALPMLNQVELNAVRSPEISIELSEQALNRYGLTFDAVVQAIQRSSVDLPAGSIRTEGGEILLRTQGQAYGSDDFAAIVLRARADGSRLTLGDVARIVDGFEQNPLAMNFDGKPGVLVKVFRTGEQSTLVIGQVVKDYIAGKNAQLPANVSLGQWQDRSHIVKMRLQTLLNSAWQGGLLIFLILALFLRLSVALWVCVGIPISFMGALWLMPELGVTINIISLFAFILVLGIVVDDAIVTSENIFSHLKRSEDPVEAAVRGAQEVSVPVTFGLLTTIVAFTPLLFVDGYRGLIFAQIPTIVIPVLLFSWIESKLILPAHLRHVRIEYQQKKFNPLSRLQRKVANGLEYGVIHFYQPLLAA</sequence>
<dbReference type="InterPro" id="IPR001036">
    <property type="entry name" value="Acrflvin-R"/>
</dbReference>
<keyword evidence="1" id="KW-0472">Membrane</keyword>
<dbReference type="Gene3D" id="3.30.70.1430">
    <property type="entry name" value="Multidrug efflux transporter AcrB pore domain"/>
    <property type="match status" value="1"/>
</dbReference>
<gene>
    <name evidence="2" type="ORF">MNBD_GAMMA19-267</name>
</gene>
<feature type="transmembrane region" description="Helical" evidence="1">
    <location>
        <begin position="12"/>
        <end position="31"/>
    </location>
</feature>
<dbReference type="SUPFAM" id="SSF82714">
    <property type="entry name" value="Multidrug efflux transporter AcrB TolC docking domain, DN and DC subdomains"/>
    <property type="match status" value="1"/>
</dbReference>
<dbReference type="InterPro" id="IPR027463">
    <property type="entry name" value="AcrB_DN_DC_subdom"/>
</dbReference>
<feature type="transmembrane region" description="Helical" evidence="1">
    <location>
        <begin position="428"/>
        <end position="448"/>
    </location>
</feature>
<accession>A0A3B1BAL5</accession>
<dbReference type="GO" id="GO:0042910">
    <property type="term" value="F:xenobiotic transmembrane transporter activity"/>
    <property type="evidence" value="ECO:0007669"/>
    <property type="project" value="TreeGrafter"/>
</dbReference>
<dbReference type="Gene3D" id="3.30.70.1320">
    <property type="entry name" value="Multidrug efflux transporter AcrB pore domain like"/>
    <property type="match status" value="1"/>
</dbReference>
<evidence type="ECO:0000313" key="2">
    <source>
        <dbReference type="EMBL" id="VAX02067.1"/>
    </source>
</evidence>
<keyword evidence="1" id="KW-0812">Transmembrane</keyword>
<dbReference type="PANTHER" id="PTHR32063">
    <property type="match status" value="1"/>
</dbReference>
<dbReference type="Gene3D" id="3.30.2090.10">
    <property type="entry name" value="Multidrug efflux transporter AcrB TolC docking domain, DN and DC subdomains"/>
    <property type="match status" value="1"/>
</dbReference>
<dbReference type="Gene3D" id="1.20.1640.10">
    <property type="entry name" value="Multidrug efflux transporter AcrB transmembrane domain"/>
    <property type="match status" value="2"/>
</dbReference>
<dbReference type="AlphaFoldDB" id="A0A3B1BAL5"/>
<feature type="transmembrane region" description="Helical" evidence="1">
    <location>
        <begin position="455"/>
        <end position="473"/>
    </location>
</feature>
<protein>
    <submittedName>
        <fullName evidence="2">Acriflavin resistance protein</fullName>
    </submittedName>
</protein>
<keyword evidence="1" id="KW-1133">Transmembrane helix</keyword>
<feature type="transmembrane region" description="Helical" evidence="1">
    <location>
        <begin position="356"/>
        <end position="374"/>
    </location>
</feature>
<evidence type="ECO:0000256" key="1">
    <source>
        <dbReference type="SAM" id="Phobius"/>
    </source>
</evidence>